<dbReference type="GO" id="GO:0008080">
    <property type="term" value="F:N-acetyltransferase activity"/>
    <property type="evidence" value="ECO:0007669"/>
    <property type="project" value="InterPro"/>
</dbReference>
<organism evidence="5 6">
    <name type="scientific">Chlorella vulgaris</name>
    <name type="common">Green alga</name>
    <dbReference type="NCBI Taxonomy" id="3077"/>
    <lineage>
        <taxon>Eukaryota</taxon>
        <taxon>Viridiplantae</taxon>
        <taxon>Chlorophyta</taxon>
        <taxon>core chlorophytes</taxon>
        <taxon>Trebouxiophyceae</taxon>
        <taxon>Chlorellales</taxon>
        <taxon>Chlorellaceae</taxon>
        <taxon>Chlorella clade</taxon>
        <taxon>Chlorella</taxon>
    </lineage>
</organism>
<reference evidence="5" key="2">
    <citation type="submission" date="2020-11" db="EMBL/GenBank/DDBJ databases">
        <authorList>
            <person name="Cecchin M."/>
            <person name="Marcolungo L."/>
            <person name="Rossato M."/>
            <person name="Girolomoni L."/>
            <person name="Cosentino E."/>
            <person name="Cuine S."/>
            <person name="Li-Beisson Y."/>
            <person name="Delledonne M."/>
            <person name="Ballottari M."/>
        </authorList>
    </citation>
    <scope>NUCLEOTIDE SEQUENCE</scope>
    <source>
        <strain evidence="5">211/11P</strain>
        <tissue evidence="5">Whole cell</tissue>
    </source>
</reference>
<feature type="region of interest" description="Disordered" evidence="3">
    <location>
        <begin position="152"/>
        <end position="184"/>
    </location>
</feature>
<dbReference type="Proteomes" id="UP001055712">
    <property type="component" value="Unassembled WGS sequence"/>
</dbReference>
<name>A0A9D4TZB9_CHLVU</name>
<accession>A0A9D4TZB9</accession>
<keyword evidence="1" id="KW-0808">Transferase</keyword>
<feature type="domain" description="N-acetyltransferase" evidence="4">
    <location>
        <begin position="141"/>
        <end position="271"/>
    </location>
</feature>
<dbReference type="AlphaFoldDB" id="A0A9D4TZB9"/>
<evidence type="ECO:0000259" key="4">
    <source>
        <dbReference type="PROSITE" id="PS51186"/>
    </source>
</evidence>
<dbReference type="PANTHER" id="PTHR43626:SF4">
    <property type="entry name" value="GCN5-RELATED N-ACETYLTRANSFERASE 2, CHLOROPLASTIC"/>
    <property type="match status" value="1"/>
</dbReference>
<dbReference type="PROSITE" id="PS51186">
    <property type="entry name" value="GNAT"/>
    <property type="match status" value="1"/>
</dbReference>
<keyword evidence="2" id="KW-0012">Acyltransferase</keyword>
<dbReference type="InterPro" id="IPR016181">
    <property type="entry name" value="Acyl_CoA_acyltransferase"/>
</dbReference>
<protein>
    <recommendedName>
        <fullName evidence="4">N-acetyltransferase domain-containing protein</fullName>
    </recommendedName>
</protein>
<dbReference type="OrthoDB" id="10039976at2759"/>
<evidence type="ECO:0000256" key="2">
    <source>
        <dbReference type="ARBA" id="ARBA00023315"/>
    </source>
</evidence>
<dbReference type="Pfam" id="PF00583">
    <property type="entry name" value="Acetyltransf_1"/>
    <property type="match status" value="1"/>
</dbReference>
<dbReference type="InterPro" id="IPR045039">
    <property type="entry name" value="NSI-like"/>
</dbReference>
<sequence length="271" mass="28513">MRPASLSLDVARPAASTATARSGSSATKGTSRALWQVVTSRPAQSRQVACQGFLSGLFGAPGSTLSSKEDTAGAGPGEDWSLENLDEVLLTELQRDDGSTGYVVYRNGSVVDAVELENLCDKVGWPRRPHNKVQAALANSFLVATLTLEDEPPASSSSSDASSSSNSGSSNGGSSSGGNGRDSRRGRLIGLARCTSDGAFNATLWDILVDPEFQGRGLGKALVEGVTRTLLRREITNITLFADGAVVDFYTQLGYAADPEGIKGMFWDPRY</sequence>
<feature type="compositionally biased region" description="Gly residues" evidence="3">
    <location>
        <begin position="170"/>
        <end position="180"/>
    </location>
</feature>
<dbReference type="SUPFAM" id="SSF55729">
    <property type="entry name" value="Acyl-CoA N-acyltransferases (Nat)"/>
    <property type="match status" value="1"/>
</dbReference>
<dbReference type="GO" id="GO:0005737">
    <property type="term" value="C:cytoplasm"/>
    <property type="evidence" value="ECO:0007669"/>
    <property type="project" value="TreeGrafter"/>
</dbReference>
<feature type="compositionally biased region" description="Low complexity" evidence="3">
    <location>
        <begin position="154"/>
        <end position="169"/>
    </location>
</feature>
<evidence type="ECO:0000256" key="3">
    <source>
        <dbReference type="SAM" id="MobiDB-lite"/>
    </source>
</evidence>
<reference evidence="5" key="1">
    <citation type="journal article" date="2019" name="Plant J.">
        <title>Chlorella vulgaris genome assembly and annotation reveals the molecular basis for metabolic acclimation to high light conditions.</title>
        <authorList>
            <person name="Cecchin M."/>
            <person name="Marcolungo L."/>
            <person name="Rossato M."/>
            <person name="Girolomoni L."/>
            <person name="Cosentino E."/>
            <person name="Cuine S."/>
            <person name="Li-Beisson Y."/>
            <person name="Delledonne M."/>
            <person name="Ballottari M."/>
        </authorList>
    </citation>
    <scope>NUCLEOTIDE SEQUENCE</scope>
    <source>
        <strain evidence="5">211/11P</strain>
    </source>
</reference>
<feature type="region of interest" description="Disordered" evidence="3">
    <location>
        <begin position="1"/>
        <end position="27"/>
    </location>
</feature>
<dbReference type="Gene3D" id="3.40.630.30">
    <property type="match status" value="1"/>
</dbReference>
<dbReference type="PANTHER" id="PTHR43626">
    <property type="entry name" value="ACYL-COA N-ACYLTRANSFERASE"/>
    <property type="match status" value="1"/>
</dbReference>
<evidence type="ECO:0000313" key="6">
    <source>
        <dbReference type="Proteomes" id="UP001055712"/>
    </source>
</evidence>
<comment type="caution">
    <text evidence="5">The sequence shown here is derived from an EMBL/GenBank/DDBJ whole genome shotgun (WGS) entry which is preliminary data.</text>
</comment>
<dbReference type="InterPro" id="IPR000182">
    <property type="entry name" value="GNAT_dom"/>
</dbReference>
<gene>
    <name evidence="5" type="ORF">D9Q98_001146</name>
</gene>
<evidence type="ECO:0000256" key="1">
    <source>
        <dbReference type="ARBA" id="ARBA00022679"/>
    </source>
</evidence>
<keyword evidence="6" id="KW-1185">Reference proteome</keyword>
<dbReference type="EMBL" id="SIDB01000001">
    <property type="protein sequence ID" value="KAI3438726.1"/>
    <property type="molecule type" value="Genomic_DNA"/>
</dbReference>
<proteinExistence type="predicted"/>
<evidence type="ECO:0000313" key="5">
    <source>
        <dbReference type="EMBL" id="KAI3438726.1"/>
    </source>
</evidence>
<dbReference type="CDD" id="cd04301">
    <property type="entry name" value="NAT_SF"/>
    <property type="match status" value="1"/>
</dbReference>
<feature type="compositionally biased region" description="Low complexity" evidence="3">
    <location>
        <begin position="11"/>
        <end position="27"/>
    </location>
</feature>